<dbReference type="GO" id="GO:0005739">
    <property type="term" value="C:mitochondrion"/>
    <property type="evidence" value="ECO:0007669"/>
    <property type="project" value="TreeGrafter"/>
</dbReference>
<feature type="domain" description="FAD/NAD(P)-binding" evidence="6">
    <location>
        <begin position="169"/>
        <end position="253"/>
    </location>
</feature>
<evidence type="ECO:0000256" key="3">
    <source>
        <dbReference type="ARBA" id="ARBA00022827"/>
    </source>
</evidence>
<keyword evidence="2" id="KW-0285">Flavoprotein</keyword>
<organism evidence="7 8">
    <name type="scientific">Ditylenchus dipsaci</name>
    <dbReference type="NCBI Taxonomy" id="166011"/>
    <lineage>
        <taxon>Eukaryota</taxon>
        <taxon>Metazoa</taxon>
        <taxon>Ecdysozoa</taxon>
        <taxon>Nematoda</taxon>
        <taxon>Chromadorea</taxon>
        <taxon>Rhabditida</taxon>
        <taxon>Tylenchina</taxon>
        <taxon>Tylenchomorpha</taxon>
        <taxon>Sphaerularioidea</taxon>
        <taxon>Anguinidae</taxon>
        <taxon>Anguininae</taxon>
        <taxon>Ditylenchus</taxon>
    </lineage>
</organism>
<name>A0A915EM49_9BILA</name>
<evidence type="ECO:0000256" key="1">
    <source>
        <dbReference type="ARBA" id="ARBA00005272"/>
    </source>
</evidence>
<keyword evidence="5" id="KW-0520">NAD</keyword>
<feature type="domain" description="FAD/NAD(P)-binding" evidence="6">
    <location>
        <begin position="6"/>
        <end position="145"/>
    </location>
</feature>
<reference evidence="8" key="1">
    <citation type="submission" date="2022-11" db="UniProtKB">
        <authorList>
            <consortium name="WormBaseParasite"/>
        </authorList>
    </citation>
    <scope>IDENTIFICATION</scope>
</reference>
<evidence type="ECO:0000259" key="6">
    <source>
        <dbReference type="Pfam" id="PF07992"/>
    </source>
</evidence>
<evidence type="ECO:0000313" key="8">
    <source>
        <dbReference type="WBParaSite" id="jg7355"/>
    </source>
</evidence>
<dbReference type="WBParaSite" id="jg7355">
    <property type="protein sequence ID" value="jg7355"/>
    <property type="gene ID" value="jg7355"/>
</dbReference>
<dbReference type="PANTHER" id="PTHR43706">
    <property type="entry name" value="NADH DEHYDROGENASE"/>
    <property type="match status" value="1"/>
</dbReference>
<dbReference type="Pfam" id="PF07992">
    <property type="entry name" value="Pyr_redox_2"/>
    <property type="match status" value="2"/>
</dbReference>
<keyword evidence="3" id="KW-0274">FAD</keyword>
<comment type="similarity">
    <text evidence="1">Belongs to the NADH dehydrogenase family.</text>
</comment>
<sequence length="353" mass="39571">MNKLPSLVILGTGWSSYSLLRSVKTSLYRVIVISPRNHFLFTPLLASTTVGTLEFRSIIEPIRNFVFEHANDLHLSSATSVDFAKQTVMCQSSLSPDIQYPVEYDKLVIGVGALPSTFGVPGVHEHCFFLKEITDARAIRSRLLDNFEKSLEPSISETERSRLKHVDDLARLYKDFGAPVKVTLIESRKILGSFDQRLQAYAEKKLRQRENFTMVKAFVTEVKQDCVILNDGTSISCGLVVWSTGQILTNNCLNIISDPSKNSFAIGDCGDIIDMPLPFTAQVAEREGRYLAERLNCLAKGKEVKPFQFKSMGCWLYIGGYEGLSDLPDFKLKGFPSWFLWRSAYLTRLAAGA</sequence>
<dbReference type="GO" id="GO:0003954">
    <property type="term" value="F:NADH dehydrogenase activity"/>
    <property type="evidence" value="ECO:0007669"/>
    <property type="project" value="InterPro"/>
</dbReference>
<keyword evidence="7" id="KW-1185">Reference proteome</keyword>
<dbReference type="Proteomes" id="UP000887574">
    <property type="component" value="Unplaced"/>
</dbReference>
<dbReference type="Gene3D" id="3.50.50.100">
    <property type="match status" value="2"/>
</dbReference>
<dbReference type="InterPro" id="IPR023753">
    <property type="entry name" value="FAD/NAD-binding_dom"/>
</dbReference>
<proteinExistence type="inferred from homology"/>
<evidence type="ECO:0000313" key="7">
    <source>
        <dbReference type="Proteomes" id="UP000887574"/>
    </source>
</evidence>
<dbReference type="AlphaFoldDB" id="A0A915EM49"/>
<dbReference type="InterPro" id="IPR045024">
    <property type="entry name" value="NDH-2"/>
</dbReference>
<accession>A0A915EM49</accession>
<dbReference type="InterPro" id="IPR036188">
    <property type="entry name" value="FAD/NAD-bd_sf"/>
</dbReference>
<evidence type="ECO:0000256" key="4">
    <source>
        <dbReference type="ARBA" id="ARBA00023002"/>
    </source>
</evidence>
<evidence type="ECO:0000256" key="2">
    <source>
        <dbReference type="ARBA" id="ARBA00022630"/>
    </source>
</evidence>
<keyword evidence="4" id="KW-0560">Oxidoreductase</keyword>
<protein>
    <submittedName>
        <fullName evidence="8">FAD/NAD(P)-binding domain-containing protein</fullName>
    </submittedName>
</protein>
<dbReference type="PANTHER" id="PTHR43706:SF13">
    <property type="entry name" value="NADH DEHYDROGENASE-RELATED"/>
    <property type="match status" value="1"/>
</dbReference>
<dbReference type="SUPFAM" id="SSF51905">
    <property type="entry name" value="FAD/NAD(P)-binding domain"/>
    <property type="match status" value="2"/>
</dbReference>
<evidence type="ECO:0000256" key="5">
    <source>
        <dbReference type="ARBA" id="ARBA00023027"/>
    </source>
</evidence>